<dbReference type="Pfam" id="PF05454">
    <property type="entry name" value="DAG1"/>
    <property type="match status" value="1"/>
</dbReference>
<accession>A0A7J6BQH0</accession>
<name>A0A7J6BQH0_9TELE</name>
<dbReference type="InterPro" id="IPR036179">
    <property type="entry name" value="Ig-like_dom_sf"/>
</dbReference>
<keyword evidence="5" id="KW-1185">Reference proteome</keyword>
<dbReference type="Proteomes" id="UP000579812">
    <property type="component" value="Unassembled WGS sequence"/>
</dbReference>
<dbReference type="InterPro" id="IPR013783">
    <property type="entry name" value="Ig-like_fold"/>
</dbReference>
<feature type="region of interest" description="Disordered" evidence="1">
    <location>
        <begin position="205"/>
        <end position="226"/>
    </location>
</feature>
<keyword evidence="2" id="KW-0472">Membrane</keyword>
<evidence type="ECO:0000256" key="1">
    <source>
        <dbReference type="SAM" id="MobiDB-lite"/>
    </source>
</evidence>
<gene>
    <name evidence="4" type="ORF">G5714_021276</name>
</gene>
<sequence>MQTPDFKLLVGKKCAFGDDKTVKEGDSVVLKTDIQKKKDESMLWYFEDARIALINKDESTSCKYDGEGGRFKDRLEVDYETAFLTITDIRLEHSGLYEAEIIRSESSGKSQSLNRNGAKCDSTKIIKKNNLGEITETTRVNVEAKTEEEPYKTEKEKNKTKEESYTTKMISGIAVACGLLVAVAVGVICYRRRISGKVMEKNKPGRLLEDQKKDDSDVSYENPSDV</sequence>
<dbReference type="Gene3D" id="2.60.40.10">
    <property type="entry name" value="Immunoglobulins"/>
    <property type="match status" value="1"/>
</dbReference>
<keyword evidence="2" id="KW-0812">Transmembrane</keyword>
<evidence type="ECO:0000313" key="4">
    <source>
        <dbReference type="EMBL" id="KAF4097268.1"/>
    </source>
</evidence>
<feature type="transmembrane region" description="Helical" evidence="2">
    <location>
        <begin position="169"/>
        <end position="190"/>
    </location>
</feature>
<feature type="domain" description="Dystroglycan C-terminal" evidence="3">
    <location>
        <begin position="118"/>
        <end position="199"/>
    </location>
</feature>
<feature type="region of interest" description="Disordered" evidence="1">
    <location>
        <begin position="145"/>
        <end position="164"/>
    </location>
</feature>
<keyword evidence="2" id="KW-1133">Transmembrane helix</keyword>
<dbReference type="PANTHER" id="PTHR21063:SF4">
    <property type="entry name" value="CD48 ANTIGEN-RELATED"/>
    <property type="match status" value="1"/>
</dbReference>
<dbReference type="AlphaFoldDB" id="A0A7J6BQH0"/>
<protein>
    <recommendedName>
        <fullName evidence="3">Dystroglycan C-terminal domain-containing protein</fullName>
    </recommendedName>
</protein>
<proteinExistence type="predicted"/>
<evidence type="ECO:0000313" key="5">
    <source>
        <dbReference type="Proteomes" id="UP000579812"/>
    </source>
</evidence>
<dbReference type="SUPFAM" id="SSF48726">
    <property type="entry name" value="Immunoglobulin"/>
    <property type="match status" value="1"/>
</dbReference>
<dbReference type="EMBL" id="JAAMOB010000022">
    <property type="protein sequence ID" value="KAF4097268.1"/>
    <property type="molecule type" value="Genomic_DNA"/>
</dbReference>
<organism evidence="4 5">
    <name type="scientific">Onychostoma macrolepis</name>
    <dbReference type="NCBI Taxonomy" id="369639"/>
    <lineage>
        <taxon>Eukaryota</taxon>
        <taxon>Metazoa</taxon>
        <taxon>Chordata</taxon>
        <taxon>Craniata</taxon>
        <taxon>Vertebrata</taxon>
        <taxon>Euteleostomi</taxon>
        <taxon>Actinopterygii</taxon>
        <taxon>Neopterygii</taxon>
        <taxon>Teleostei</taxon>
        <taxon>Ostariophysi</taxon>
        <taxon>Cypriniformes</taxon>
        <taxon>Cyprinidae</taxon>
        <taxon>Acrossocheilinae</taxon>
        <taxon>Onychostoma</taxon>
    </lineage>
</organism>
<feature type="compositionally biased region" description="Basic and acidic residues" evidence="1">
    <location>
        <begin position="205"/>
        <end position="216"/>
    </location>
</feature>
<comment type="caution">
    <text evidence="4">The sequence shown here is derived from an EMBL/GenBank/DDBJ whole genome shotgun (WGS) entry which is preliminary data.</text>
</comment>
<dbReference type="GO" id="GO:0016010">
    <property type="term" value="C:dystrophin-associated glycoprotein complex"/>
    <property type="evidence" value="ECO:0007669"/>
    <property type="project" value="InterPro"/>
</dbReference>
<dbReference type="PANTHER" id="PTHR21063">
    <property type="entry name" value="LFA-3"/>
    <property type="match status" value="1"/>
</dbReference>
<reference evidence="4 5" key="1">
    <citation type="submission" date="2020-04" db="EMBL/GenBank/DDBJ databases">
        <title>Chromosome-level genome assembly of a cyprinid fish Onychostoma macrolepis by integration of Nanopore Sequencing, Bionano and Hi-C technology.</title>
        <authorList>
            <person name="Wang D."/>
        </authorList>
    </citation>
    <scope>NUCLEOTIDE SEQUENCE [LARGE SCALE GENOMIC DNA]</scope>
    <source>
        <strain evidence="4">SWU-2019</strain>
        <tissue evidence="4">Muscle</tissue>
    </source>
</reference>
<evidence type="ECO:0000259" key="3">
    <source>
        <dbReference type="Pfam" id="PF05454"/>
    </source>
</evidence>
<dbReference type="InterPro" id="IPR008465">
    <property type="entry name" value="DAG1_C"/>
</dbReference>
<evidence type="ECO:0000256" key="2">
    <source>
        <dbReference type="SAM" id="Phobius"/>
    </source>
</evidence>